<dbReference type="OrthoDB" id="1448372at2"/>
<dbReference type="EMBL" id="WMJX01000017">
    <property type="protein sequence ID" value="MTG98309.1"/>
    <property type="molecule type" value="Genomic_DNA"/>
</dbReference>
<evidence type="ECO:0000313" key="2">
    <source>
        <dbReference type="Proteomes" id="UP000438760"/>
    </source>
</evidence>
<dbReference type="AlphaFoldDB" id="A0A6I3LFQ2"/>
<dbReference type="RefSeq" id="WP_155092336.1">
    <property type="nucleotide sequence ID" value="NZ_CP102754.1"/>
</dbReference>
<dbReference type="PROSITE" id="PS51257">
    <property type="entry name" value="PROKAR_LIPOPROTEIN"/>
    <property type="match status" value="1"/>
</dbReference>
<dbReference type="Proteomes" id="UP000438760">
    <property type="component" value="Unassembled WGS sequence"/>
</dbReference>
<evidence type="ECO:0008006" key="3">
    <source>
        <dbReference type="Google" id="ProtNLM"/>
    </source>
</evidence>
<sequence>MKKIFTILFLALAFGACKNTKESKSLGDQRAGESVIGMYYYFVTNQKLDSLPNYVDSESFTAQDVEALTSQIKERHDSLGPIESFKMADWKLTEHNKKEKTKDFIFDYTVEYKTKTVKERIHLDRKGKDLKISKIEFDVE</sequence>
<name>A0A6I3LFQ2_9FLAO</name>
<accession>A0A6I3LFQ2</accession>
<organism evidence="1 2">
    <name type="scientific">Myroides albus</name>
    <dbReference type="NCBI Taxonomy" id="2562892"/>
    <lineage>
        <taxon>Bacteria</taxon>
        <taxon>Pseudomonadati</taxon>
        <taxon>Bacteroidota</taxon>
        <taxon>Flavobacteriia</taxon>
        <taxon>Flavobacteriales</taxon>
        <taxon>Flavobacteriaceae</taxon>
        <taxon>Myroides</taxon>
    </lineage>
</organism>
<comment type="caution">
    <text evidence="1">The sequence shown here is derived from an EMBL/GenBank/DDBJ whole genome shotgun (WGS) entry which is preliminary data.</text>
</comment>
<proteinExistence type="predicted"/>
<gene>
    <name evidence="1" type="ORF">GJV76_09250</name>
</gene>
<reference evidence="1 2" key="1">
    <citation type="submission" date="2019-11" db="EMBL/GenBank/DDBJ databases">
        <title>Genome of Strain BIT-d1.</title>
        <authorList>
            <person name="Yang Y."/>
        </authorList>
    </citation>
    <scope>NUCLEOTIDE SEQUENCE [LARGE SCALE GENOMIC DNA]</scope>
    <source>
        <strain evidence="1 2">BIT-d1</strain>
    </source>
</reference>
<protein>
    <recommendedName>
        <fullName evidence="3">Lipoprotein</fullName>
    </recommendedName>
</protein>
<keyword evidence="2" id="KW-1185">Reference proteome</keyword>
<evidence type="ECO:0000313" key="1">
    <source>
        <dbReference type="EMBL" id="MTG98309.1"/>
    </source>
</evidence>